<evidence type="ECO:0000256" key="3">
    <source>
        <dbReference type="SAM" id="SignalP"/>
    </source>
</evidence>
<dbReference type="InterPro" id="IPR058647">
    <property type="entry name" value="BSH_CzcB-like"/>
</dbReference>
<name>A0A849V927_9GAMM</name>
<dbReference type="Gene3D" id="2.40.420.20">
    <property type="match status" value="1"/>
</dbReference>
<feature type="domain" description="CzcB-like C-terminal circularly permuted SH3-like" evidence="6">
    <location>
        <begin position="309"/>
        <end position="369"/>
    </location>
</feature>
<feature type="chain" id="PRO_5032696594" evidence="3">
    <location>
        <begin position="27"/>
        <end position="383"/>
    </location>
</feature>
<proteinExistence type="inferred from homology"/>
<dbReference type="AlphaFoldDB" id="A0A849V927"/>
<dbReference type="EMBL" id="JABBPG010000002">
    <property type="protein sequence ID" value="NOU50079.1"/>
    <property type="molecule type" value="Genomic_DNA"/>
</dbReference>
<comment type="caution">
    <text evidence="7">The sequence shown here is derived from an EMBL/GenBank/DDBJ whole genome shotgun (WGS) entry which is preliminary data.</text>
</comment>
<reference evidence="7 8" key="1">
    <citation type="submission" date="2020-04" db="EMBL/GenBank/DDBJ databases">
        <title>Pseudoalteromonas caenipelagi sp. nov., isolated from a tidal flat.</title>
        <authorList>
            <person name="Park S."/>
            <person name="Yoon J.-H."/>
        </authorList>
    </citation>
    <scope>NUCLEOTIDE SEQUENCE [LARGE SCALE GENOMIC DNA]</scope>
    <source>
        <strain evidence="7 8">JBTF-M23</strain>
    </source>
</reference>
<dbReference type="Pfam" id="PF25973">
    <property type="entry name" value="BSH_CzcB"/>
    <property type="match status" value="1"/>
</dbReference>
<evidence type="ECO:0000259" key="5">
    <source>
        <dbReference type="Pfam" id="PF25973"/>
    </source>
</evidence>
<dbReference type="GO" id="GO:0030288">
    <property type="term" value="C:outer membrane-bounded periplasmic space"/>
    <property type="evidence" value="ECO:0007669"/>
    <property type="project" value="TreeGrafter"/>
</dbReference>
<evidence type="ECO:0000256" key="2">
    <source>
        <dbReference type="ARBA" id="ARBA00022448"/>
    </source>
</evidence>
<comment type="similarity">
    <text evidence="1">Belongs to the membrane fusion protein (MFP) (TC 8.A.1) family.</text>
</comment>
<organism evidence="7 8">
    <name type="scientific">Pseudoalteromonas caenipelagi</name>
    <dbReference type="NCBI Taxonomy" id="2726988"/>
    <lineage>
        <taxon>Bacteria</taxon>
        <taxon>Pseudomonadati</taxon>
        <taxon>Pseudomonadota</taxon>
        <taxon>Gammaproteobacteria</taxon>
        <taxon>Alteromonadales</taxon>
        <taxon>Pseudoalteromonadaceae</taxon>
        <taxon>Pseudoalteromonas</taxon>
    </lineage>
</organism>
<dbReference type="Proteomes" id="UP000586305">
    <property type="component" value="Unassembled WGS sequence"/>
</dbReference>
<evidence type="ECO:0000259" key="6">
    <source>
        <dbReference type="Pfam" id="PF25975"/>
    </source>
</evidence>
<evidence type="ECO:0000259" key="4">
    <source>
        <dbReference type="Pfam" id="PF25954"/>
    </source>
</evidence>
<evidence type="ECO:0000313" key="7">
    <source>
        <dbReference type="EMBL" id="NOU50079.1"/>
    </source>
</evidence>
<dbReference type="NCBIfam" id="TIGR01730">
    <property type="entry name" value="RND_mfp"/>
    <property type="match status" value="1"/>
</dbReference>
<feature type="domain" description="CzcB-like barrel-sandwich hybrid" evidence="5">
    <location>
        <begin position="92"/>
        <end position="226"/>
    </location>
</feature>
<dbReference type="PANTHER" id="PTHR30097">
    <property type="entry name" value="CATION EFFLUX SYSTEM PROTEIN CUSB"/>
    <property type="match status" value="1"/>
</dbReference>
<feature type="signal peptide" evidence="3">
    <location>
        <begin position="1"/>
        <end position="26"/>
    </location>
</feature>
<dbReference type="InterPro" id="IPR006143">
    <property type="entry name" value="RND_pump_MFP"/>
</dbReference>
<dbReference type="GO" id="GO:0016020">
    <property type="term" value="C:membrane"/>
    <property type="evidence" value="ECO:0007669"/>
    <property type="project" value="InterPro"/>
</dbReference>
<sequence>MFKFTTAIVTAITMTFMFGPFNMANAAQSHKHGDEQTKHTDSNLHSDGQAVTLNLLQQQLANVRVVKLKPEFLQQTLYAPGELKQNGYTSYTVSPRTDSVIMTRHVALGEKVKKGDKLVTLFSESMAEAQADYMVAYSEWLRVKNMHQQTLSESERVITKTRYLASLGKLTALGLNDSAISKLTTRDDIKLGLYALYAQIDGVVLQDDFAQGQRVETGQTLLLLANEKNLWVEARLSANDSEHISAQSTATVKFQDQSYDAKVIQESHTIDPLTRTRTVRLAVNNNDDRLHAGMFVNVYFNLPTAQPVLAVPETALIRRDDGDWQVFITQDRNQFTAYEVKRGRRFGDLVEIQGLTPNTQVVAQGAFFIASEFAKSNFDIHNH</sequence>
<dbReference type="GO" id="GO:0022857">
    <property type="term" value="F:transmembrane transporter activity"/>
    <property type="evidence" value="ECO:0007669"/>
    <property type="project" value="InterPro"/>
</dbReference>
<feature type="domain" description="CusB-like beta-barrel" evidence="4">
    <location>
        <begin position="230"/>
        <end position="301"/>
    </location>
</feature>
<accession>A0A849V927</accession>
<dbReference type="Gene3D" id="2.40.30.170">
    <property type="match status" value="1"/>
</dbReference>
<protein>
    <submittedName>
        <fullName evidence="7">Efflux RND transporter periplasmic adaptor subunit</fullName>
    </submittedName>
</protein>
<gene>
    <name evidence="7" type="ORF">HG263_05940</name>
</gene>
<evidence type="ECO:0000313" key="8">
    <source>
        <dbReference type="Proteomes" id="UP000586305"/>
    </source>
</evidence>
<dbReference type="RefSeq" id="WP_171625159.1">
    <property type="nucleotide sequence ID" value="NZ_JABBPG010000002.1"/>
</dbReference>
<keyword evidence="3" id="KW-0732">Signal</keyword>
<dbReference type="InterPro" id="IPR051909">
    <property type="entry name" value="MFP_Cation_Efflux"/>
</dbReference>
<dbReference type="SUPFAM" id="SSF111369">
    <property type="entry name" value="HlyD-like secretion proteins"/>
    <property type="match status" value="1"/>
</dbReference>
<dbReference type="InterPro" id="IPR058792">
    <property type="entry name" value="Beta-barrel_RND_2"/>
</dbReference>
<keyword evidence="8" id="KW-1185">Reference proteome</keyword>
<dbReference type="Pfam" id="PF25975">
    <property type="entry name" value="CzcB_C"/>
    <property type="match status" value="1"/>
</dbReference>
<dbReference type="GO" id="GO:0046914">
    <property type="term" value="F:transition metal ion binding"/>
    <property type="evidence" value="ECO:0007669"/>
    <property type="project" value="TreeGrafter"/>
</dbReference>
<dbReference type="PANTHER" id="PTHR30097:SF15">
    <property type="entry name" value="CATION EFFLUX SYSTEM PROTEIN CUSB"/>
    <property type="match status" value="1"/>
</dbReference>
<dbReference type="GO" id="GO:0060003">
    <property type="term" value="P:copper ion export"/>
    <property type="evidence" value="ECO:0007669"/>
    <property type="project" value="TreeGrafter"/>
</dbReference>
<dbReference type="InterPro" id="IPR058649">
    <property type="entry name" value="CzcB_C"/>
</dbReference>
<dbReference type="Pfam" id="PF25954">
    <property type="entry name" value="Beta-barrel_RND_2"/>
    <property type="match status" value="1"/>
</dbReference>
<keyword evidence="2" id="KW-0813">Transport</keyword>
<evidence type="ECO:0000256" key="1">
    <source>
        <dbReference type="ARBA" id="ARBA00009477"/>
    </source>
</evidence>
<dbReference type="GO" id="GO:0015679">
    <property type="term" value="P:plasma membrane copper ion transport"/>
    <property type="evidence" value="ECO:0007669"/>
    <property type="project" value="TreeGrafter"/>
</dbReference>